<organism evidence="3">
    <name type="scientific">hydrothermal vent metagenome</name>
    <dbReference type="NCBI Taxonomy" id="652676"/>
    <lineage>
        <taxon>unclassified sequences</taxon>
        <taxon>metagenomes</taxon>
        <taxon>ecological metagenomes</taxon>
    </lineage>
</organism>
<dbReference type="InterPro" id="IPR036676">
    <property type="entry name" value="PurM-like_C_sf"/>
</dbReference>
<keyword evidence="3" id="KW-0808">Transferase</keyword>
<evidence type="ECO:0000313" key="3">
    <source>
        <dbReference type="EMBL" id="VAX28190.1"/>
    </source>
</evidence>
<dbReference type="GO" id="GO:0009228">
    <property type="term" value="P:thiamine biosynthetic process"/>
    <property type="evidence" value="ECO:0007669"/>
    <property type="project" value="InterPro"/>
</dbReference>
<dbReference type="EMBL" id="UOGF01000035">
    <property type="protein sequence ID" value="VAX28190.1"/>
    <property type="molecule type" value="Genomic_DNA"/>
</dbReference>
<proteinExistence type="inferred from homology"/>
<dbReference type="InterPro" id="IPR016188">
    <property type="entry name" value="PurM-like_N"/>
</dbReference>
<dbReference type="InterPro" id="IPR036921">
    <property type="entry name" value="PurM-like_N_sf"/>
</dbReference>
<feature type="domain" description="PurM-like C-terminal" evidence="2">
    <location>
        <begin position="156"/>
        <end position="308"/>
    </location>
</feature>
<dbReference type="PANTHER" id="PTHR30270:SF0">
    <property type="entry name" value="THIAMINE-MONOPHOSPHATE KINASE"/>
    <property type="match status" value="1"/>
</dbReference>
<dbReference type="InterPro" id="IPR006283">
    <property type="entry name" value="ThiL-like"/>
</dbReference>
<evidence type="ECO:0000259" key="2">
    <source>
        <dbReference type="Pfam" id="PF02769"/>
    </source>
</evidence>
<protein>
    <submittedName>
        <fullName evidence="3">Thiamine-monophosphate kinase</fullName>
        <ecNumber evidence="3">2.7.4.16</ecNumber>
    </submittedName>
</protein>
<dbReference type="HAMAP" id="MF_02128">
    <property type="entry name" value="TMP_kinase"/>
    <property type="match status" value="1"/>
</dbReference>
<dbReference type="PANTHER" id="PTHR30270">
    <property type="entry name" value="THIAMINE-MONOPHOSPHATE KINASE"/>
    <property type="match status" value="1"/>
</dbReference>
<gene>
    <name evidence="3" type="ORF">MNBD_NITROSPIRAE01-2348</name>
</gene>
<name>A0A3B1CZT1_9ZZZZ</name>
<dbReference type="Gene3D" id="3.30.1330.10">
    <property type="entry name" value="PurM-like, N-terminal domain"/>
    <property type="match status" value="1"/>
</dbReference>
<dbReference type="EC" id="2.7.4.16" evidence="3"/>
<dbReference type="PIRSF" id="PIRSF005303">
    <property type="entry name" value="Thiam_monoph_kin"/>
    <property type="match status" value="1"/>
</dbReference>
<dbReference type="Pfam" id="PF02769">
    <property type="entry name" value="AIRS_C"/>
    <property type="match status" value="1"/>
</dbReference>
<accession>A0A3B1CZT1</accession>
<dbReference type="CDD" id="cd02194">
    <property type="entry name" value="ThiL"/>
    <property type="match status" value="1"/>
</dbReference>
<reference evidence="3" key="1">
    <citation type="submission" date="2018-06" db="EMBL/GenBank/DDBJ databases">
        <authorList>
            <person name="Zhirakovskaya E."/>
        </authorList>
    </citation>
    <scope>NUCLEOTIDE SEQUENCE</scope>
</reference>
<evidence type="ECO:0000259" key="1">
    <source>
        <dbReference type="Pfam" id="PF00586"/>
    </source>
</evidence>
<dbReference type="Pfam" id="PF00586">
    <property type="entry name" value="AIRS"/>
    <property type="match status" value="1"/>
</dbReference>
<dbReference type="SUPFAM" id="SSF56042">
    <property type="entry name" value="PurM C-terminal domain-like"/>
    <property type="match status" value="1"/>
</dbReference>
<dbReference type="NCBIfam" id="TIGR01379">
    <property type="entry name" value="thiL"/>
    <property type="match status" value="1"/>
</dbReference>
<dbReference type="InterPro" id="IPR010918">
    <property type="entry name" value="PurM-like_C_dom"/>
</dbReference>
<dbReference type="AlphaFoldDB" id="A0A3B1CZT1"/>
<sequence length="333" mass="36541">MIKIGEFDFIAQIQRQFASKHGFVSLGIGDDAAAFIPSRGCLSLLTTDTLIEDIHFTRTHSSFEQVGIKAVAVNLSDIAAMGGQPRTFLISLGIPNNMECSDLNQLYKGILKASRPSNLALIGGNTTRTNGPFFISITLHGEVSKKQMITRCTATVGDAIYVTGTLGDAAAGLDCLKQGRATKGYRHLLQRQRCPEARTTEGMLIAKTGIASAMIDISDSLSADLNHMMQQSRVGAELTRTQIPLSLALKRYAKQHKMDALDFALYGGEDYELLFCVPPSKEKKLTQLIKNDFMHATRIGKICSKREGIFIRGADKKKQALRVKGYDHFLEKP</sequence>
<dbReference type="SUPFAM" id="SSF55326">
    <property type="entry name" value="PurM N-terminal domain-like"/>
    <property type="match status" value="1"/>
</dbReference>
<dbReference type="GO" id="GO:0009030">
    <property type="term" value="F:thiamine-phosphate kinase activity"/>
    <property type="evidence" value="ECO:0007669"/>
    <property type="project" value="UniProtKB-EC"/>
</dbReference>
<feature type="domain" description="PurM-like N-terminal" evidence="1">
    <location>
        <begin position="29"/>
        <end position="143"/>
    </location>
</feature>
<keyword evidence="3" id="KW-0418">Kinase</keyword>
<dbReference type="Gene3D" id="3.90.650.10">
    <property type="entry name" value="PurM-like C-terminal domain"/>
    <property type="match status" value="1"/>
</dbReference>